<evidence type="ECO:0000256" key="3">
    <source>
        <dbReference type="ARBA" id="ARBA00022475"/>
    </source>
</evidence>
<dbReference type="InterPro" id="IPR051907">
    <property type="entry name" value="DoxX-like_oxidoreductase"/>
</dbReference>
<dbReference type="PANTHER" id="PTHR33452">
    <property type="entry name" value="OXIDOREDUCTASE CATD-RELATED"/>
    <property type="match status" value="1"/>
</dbReference>
<keyword evidence="6 7" id="KW-0472">Membrane</keyword>
<dbReference type="AlphaFoldDB" id="A0A918MWM8"/>
<dbReference type="EMBL" id="BMYS01000003">
    <property type="protein sequence ID" value="GGW80130.1"/>
    <property type="molecule type" value="Genomic_DNA"/>
</dbReference>
<evidence type="ECO:0000313" key="8">
    <source>
        <dbReference type="EMBL" id="GGW80130.1"/>
    </source>
</evidence>
<comment type="similarity">
    <text evidence="2">Belongs to the DoxX family.</text>
</comment>
<keyword evidence="9" id="KW-1185">Reference proteome</keyword>
<dbReference type="Pfam" id="PF07681">
    <property type="entry name" value="DoxX"/>
    <property type="match status" value="1"/>
</dbReference>
<evidence type="ECO:0000313" key="9">
    <source>
        <dbReference type="Proteomes" id="UP000608345"/>
    </source>
</evidence>
<reference evidence="8" key="1">
    <citation type="journal article" date="2014" name="Int. J. Syst. Evol. Microbiol.">
        <title>Complete genome sequence of Corynebacterium casei LMG S-19264T (=DSM 44701T), isolated from a smear-ripened cheese.</title>
        <authorList>
            <consortium name="US DOE Joint Genome Institute (JGI-PGF)"/>
            <person name="Walter F."/>
            <person name="Albersmeier A."/>
            <person name="Kalinowski J."/>
            <person name="Ruckert C."/>
        </authorList>
    </citation>
    <scope>NUCLEOTIDE SEQUENCE</scope>
    <source>
        <strain evidence="8">KCTC 23732</strain>
    </source>
</reference>
<accession>A0A918MWM8</accession>
<dbReference type="GO" id="GO:0005886">
    <property type="term" value="C:plasma membrane"/>
    <property type="evidence" value="ECO:0007669"/>
    <property type="project" value="UniProtKB-SubCell"/>
</dbReference>
<comment type="subcellular location">
    <subcellularLocation>
        <location evidence="1">Cell membrane</location>
        <topology evidence="1">Multi-pass membrane protein</topology>
    </subcellularLocation>
</comment>
<feature type="transmembrane region" description="Helical" evidence="7">
    <location>
        <begin position="46"/>
        <end position="65"/>
    </location>
</feature>
<gene>
    <name evidence="8" type="ORF">GCM10011450_07460</name>
</gene>
<dbReference type="Proteomes" id="UP000608345">
    <property type="component" value="Unassembled WGS sequence"/>
</dbReference>
<dbReference type="PANTHER" id="PTHR33452:SF1">
    <property type="entry name" value="INNER MEMBRANE PROTEIN YPHA-RELATED"/>
    <property type="match status" value="1"/>
</dbReference>
<organism evidence="8 9">
    <name type="scientific">Advenella faeciporci</name>
    <dbReference type="NCBI Taxonomy" id="797535"/>
    <lineage>
        <taxon>Bacteria</taxon>
        <taxon>Pseudomonadati</taxon>
        <taxon>Pseudomonadota</taxon>
        <taxon>Betaproteobacteria</taxon>
        <taxon>Burkholderiales</taxon>
        <taxon>Alcaligenaceae</taxon>
    </lineage>
</organism>
<comment type="caution">
    <text evidence="8">The sequence shown here is derived from an EMBL/GenBank/DDBJ whole genome shotgun (WGS) entry which is preliminary data.</text>
</comment>
<evidence type="ECO:0000256" key="7">
    <source>
        <dbReference type="SAM" id="Phobius"/>
    </source>
</evidence>
<keyword evidence="3" id="KW-1003">Cell membrane</keyword>
<evidence type="ECO:0000256" key="1">
    <source>
        <dbReference type="ARBA" id="ARBA00004651"/>
    </source>
</evidence>
<feature type="transmembrane region" description="Helical" evidence="7">
    <location>
        <begin position="7"/>
        <end position="26"/>
    </location>
</feature>
<proteinExistence type="inferred from homology"/>
<evidence type="ECO:0000256" key="6">
    <source>
        <dbReference type="ARBA" id="ARBA00023136"/>
    </source>
</evidence>
<sequence>MLKSDDLAKLLLRLGVGFLILFHGLTKITNGIDPVMGMLTAKGLPAFVAYGVYAGEVIAPIMVIIGLYTRPAALVIAVNMLFAFFLVHMGQLSSFSRSGGWVPELPALFLVGALAIFLGGAGKYCLGTPYNN</sequence>
<dbReference type="RefSeq" id="WP_189384120.1">
    <property type="nucleotide sequence ID" value="NZ_BAABFY010000007.1"/>
</dbReference>
<protein>
    <submittedName>
        <fullName evidence="8">GntR family transcriptional regulator</fullName>
    </submittedName>
</protein>
<evidence type="ECO:0000256" key="5">
    <source>
        <dbReference type="ARBA" id="ARBA00022989"/>
    </source>
</evidence>
<evidence type="ECO:0000256" key="4">
    <source>
        <dbReference type="ARBA" id="ARBA00022692"/>
    </source>
</evidence>
<feature type="transmembrane region" description="Helical" evidence="7">
    <location>
        <begin position="72"/>
        <end position="93"/>
    </location>
</feature>
<evidence type="ECO:0000256" key="2">
    <source>
        <dbReference type="ARBA" id="ARBA00006679"/>
    </source>
</evidence>
<reference evidence="8" key="2">
    <citation type="submission" date="2020-09" db="EMBL/GenBank/DDBJ databases">
        <authorList>
            <person name="Sun Q."/>
            <person name="Kim S."/>
        </authorList>
    </citation>
    <scope>NUCLEOTIDE SEQUENCE</scope>
    <source>
        <strain evidence="8">KCTC 23732</strain>
    </source>
</reference>
<feature type="transmembrane region" description="Helical" evidence="7">
    <location>
        <begin position="105"/>
        <end position="126"/>
    </location>
</feature>
<dbReference type="InterPro" id="IPR032808">
    <property type="entry name" value="DoxX"/>
</dbReference>
<name>A0A918MWM8_9BURK</name>
<keyword evidence="5 7" id="KW-1133">Transmembrane helix</keyword>
<keyword evidence="4 7" id="KW-0812">Transmembrane</keyword>